<accession>A0AB39YAP3</accession>
<dbReference type="InterPro" id="IPR045677">
    <property type="entry name" value="DUF6197"/>
</dbReference>
<reference evidence="1" key="1">
    <citation type="submission" date="2024-08" db="EMBL/GenBank/DDBJ databases">
        <authorList>
            <person name="Yu S.T."/>
        </authorList>
    </citation>
    <scope>NUCLEOTIDE SEQUENCE</scope>
    <source>
        <strain evidence="1">R33</strain>
    </source>
</reference>
<dbReference type="AlphaFoldDB" id="A0AB39YAP3"/>
<dbReference type="EMBL" id="CP165727">
    <property type="protein sequence ID" value="XDV66353.1"/>
    <property type="molecule type" value="Genomic_DNA"/>
</dbReference>
<dbReference type="Pfam" id="PF19698">
    <property type="entry name" value="DUF6197"/>
    <property type="match status" value="1"/>
</dbReference>
<sequence>MHHQPTDLPRGDRHTVRVVGITIPQARPGTVEAVLLAAASVIQVRGLHHGDYVADPFNWNTETGFPACLRPMSAVGAIRYAATGSPQATSQLADTAVHFLALSLDGGPVWTDPFSLERHVEDWSDGLSAAEVVAALELTATAPERAA</sequence>
<evidence type="ECO:0000313" key="1">
    <source>
        <dbReference type="EMBL" id="XDV66353.1"/>
    </source>
</evidence>
<proteinExistence type="predicted"/>
<organism evidence="1">
    <name type="scientific">Streptomyces sp. R33</name>
    <dbReference type="NCBI Taxonomy" id="3238629"/>
    <lineage>
        <taxon>Bacteria</taxon>
        <taxon>Bacillati</taxon>
        <taxon>Actinomycetota</taxon>
        <taxon>Actinomycetes</taxon>
        <taxon>Kitasatosporales</taxon>
        <taxon>Streptomycetaceae</taxon>
        <taxon>Streptomyces</taxon>
    </lineage>
</organism>
<gene>
    <name evidence="1" type="ORF">AB5J51_27220</name>
</gene>
<protein>
    <submittedName>
        <fullName evidence="1">Uncharacterized protein</fullName>
    </submittedName>
</protein>
<name>A0AB39YAP3_9ACTN</name>
<dbReference type="RefSeq" id="WP_369778878.1">
    <property type="nucleotide sequence ID" value="NZ_CP165727.1"/>
</dbReference>